<accession>A0ABD0KCE8</accession>
<evidence type="ECO:0000313" key="2">
    <source>
        <dbReference type="Proteomes" id="UP001519460"/>
    </source>
</evidence>
<name>A0ABD0KCE8_9CAEN</name>
<evidence type="ECO:0000313" key="1">
    <source>
        <dbReference type="EMBL" id="KAK7484824.1"/>
    </source>
</evidence>
<keyword evidence="2" id="KW-1185">Reference proteome</keyword>
<dbReference type="AlphaFoldDB" id="A0ABD0KCE8"/>
<organism evidence="1 2">
    <name type="scientific">Batillaria attramentaria</name>
    <dbReference type="NCBI Taxonomy" id="370345"/>
    <lineage>
        <taxon>Eukaryota</taxon>
        <taxon>Metazoa</taxon>
        <taxon>Spiralia</taxon>
        <taxon>Lophotrochozoa</taxon>
        <taxon>Mollusca</taxon>
        <taxon>Gastropoda</taxon>
        <taxon>Caenogastropoda</taxon>
        <taxon>Sorbeoconcha</taxon>
        <taxon>Cerithioidea</taxon>
        <taxon>Batillariidae</taxon>
        <taxon>Batillaria</taxon>
    </lineage>
</organism>
<protein>
    <submittedName>
        <fullName evidence="1">Uncharacterized protein</fullName>
    </submittedName>
</protein>
<sequence length="244" mass="28157">MLTPWYDRELSQFRLPLQVLGIRLTGFEAFASMPAHATAGIPSRAQFRHQQKRVSRRLQYTAGVPLRWKMPRPSSAKSLRWYHKDRNVYVGGCSTHQALDGKCLRLYDTGRNVYTCRRLQYTGVRCKMPRPSGAKGLRWWIQIRVCRRLQYTGGVRCKVQKDLDCIIQTETCMQAAAVHRCEMQKCPDPLVQKTDGVIGTCTQAAAIHSRCQIENARDGIIMQNRLRRRLQYTAGVRWKMPEMG</sequence>
<dbReference type="Proteomes" id="UP001519460">
    <property type="component" value="Unassembled WGS sequence"/>
</dbReference>
<proteinExistence type="predicted"/>
<reference evidence="1 2" key="1">
    <citation type="journal article" date="2023" name="Sci. Data">
        <title>Genome assembly of the Korean intertidal mud-creeper Batillaria attramentaria.</title>
        <authorList>
            <person name="Patra A.K."/>
            <person name="Ho P.T."/>
            <person name="Jun S."/>
            <person name="Lee S.J."/>
            <person name="Kim Y."/>
            <person name="Won Y.J."/>
        </authorList>
    </citation>
    <scope>NUCLEOTIDE SEQUENCE [LARGE SCALE GENOMIC DNA]</scope>
    <source>
        <strain evidence="1">Wonlab-2016</strain>
    </source>
</reference>
<dbReference type="EMBL" id="JACVVK020000203">
    <property type="protein sequence ID" value="KAK7484824.1"/>
    <property type="molecule type" value="Genomic_DNA"/>
</dbReference>
<comment type="caution">
    <text evidence="1">The sequence shown here is derived from an EMBL/GenBank/DDBJ whole genome shotgun (WGS) entry which is preliminary data.</text>
</comment>
<gene>
    <name evidence="1" type="ORF">BaRGS_00023867</name>
</gene>